<dbReference type="InterPro" id="IPR013520">
    <property type="entry name" value="Ribonucl_H"/>
</dbReference>
<keyword evidence="2" id="KW-0808">Transferase</keyword>
<dbReference type="Pfam" id="PF00929">
    <property type="entry name" value="RNase_T"/>
    <property type="match status" value="1"/>
</dbReference>
<dbReference type="Pfam" id="PF13307">
    <property type="entry name" value="Helicase_C_2"/>
    <property type="match status" value="1"/>
</dbReference>
<keyword evidence="17" id="KW-1185">Reference proteome</keyword>
<dbReference type="CDD" id="cd06127">
    <property type="entry name" value="DEDDh"/>
    <property type="match status" value="1"/>
</dbReference>
<dbReference type="Proteomes" id="UP000031397">
    <property type="component" value="Unassembled WGS sequence"/>
</dbReference>
<dbReference type="GO" id="GO:0005524">
    <property type="term" value="F:ATP binding"/>
    <property type="evidence" value="ECO:0007669"/>
    <property type="project" value="UniProtKB-UniRule"/>
</dbReference>
<dbReference type="InterPro" id="IPR036397">
    <property type="entry name" value="RNaseH_sf"/>
</dbReference>
<dbReference type="GO" id="GO:0008408">
    <property type="term" value="F:3'-5' exonuclease activity"/>
    <property type="evidence" value="ECO:0007669"/>
    <property type="project" value="UniProtKB-UniRule"/>
</dbReference>
<evidence type="ECO:0000256" key="5">
    <source>
        <dbReference type="ARBA" id="ARBA00022722"/>
    </source>
</evidence>
<evidence type="ECO:0000256" key="1">
    <source>
        <dbReference type="ARBA" id="ARBA00001966"/>
    </source>
</evidence>
<dbReference type="Pfam" id="PF00270">
    <property type="entry name" value="DEAD"/>
    <property type="match status" value="1"/>
</dbReference>
<evidence type="ECO:0000256" key="2">
    <source>
        <dbReference type="ARBA" id="ARBA00022679"/>
    </source>
</evidence>
<dbReference type="PROSITE" id="PS51192">
    <property type="entry name" value="HELICASE_ATP_BIND_1"/>
    <property type="match status" value="1"/>
</dbReference>
<dbReference type="HAMAP" id="MF_02206">
    <property type="entry name" value="DinG_exonucl"/>
    <property type="match status" value="1"/>
</dbReference>
<dbReference type="GO" id="GO:0003677">
    <property type="term" value="F:DNA binding"/>
    <property type="evidence" value="ECO:0007669"/>
    <property type="project" value="InterPro"/>
</dbReference>
<keyword evidence="3" id="KW-0548">Nucleotidyltransferase</keyword>
<dbReference type="PROSITE" id="PS51193">
    <property type="entry name" value="HELICASE_ATP_BIND_2"/>
    <property type="match status" value="1"/>
</dbReference>
<protein>
    <recommendedName>
        <fullName evidence="12 13">3'-5' exonuclease DinG</fullName>
        <ecNumber evidence="12 13">3.1.-.-</ecNumber>
    </recommendedName>
</protein>
<keyword evidence="5 12" id="KW-0540">Nuclease</keyword>
<evidence type="ECO:0000256" key="8">
    <source>
        <dbReference type="ARBA" id="ARBA00022839"/>
    </source>
</evidence>
<keyword evidence="16" id="KW-0347">Helicase</keyword>
<dbReference type="SUPFAM" id="SSF53098">
    <property type="entry name" value="Ribonuclease H-like"/>
    <property type="match status" value="1"/>
</dbReference>
<dbReference type="FunFam" id="3.30.420.10:FF:000045">
    <property type="entry name" value="3'-5' exonuclease DinG"/>
    <property type="match status" value="1"/>
</dbReference>
<dbReference type="PANTHER" id="PTHR11472:SF34">
    <property type="entry name" value="REGULATOR OF TELOMERE ELONGATION HELICASE 1"/>
    <property type="match status" value="1"/>
</dbReference>
<evidence type="ECO:0000259" key="15">
    <source>
        <dbReference type="PROSITE" id="PS51193"/>
    </source>
</evidence>
<name>A0A0C1M752_9LACO</name>
<feature type="domain" description="Helicase ATP-binding" evidence="15">
    <location>
        <begin position="247"/>
        <end position="529"/>
    </location>
</feature>
<dbReference type="PANTHER" id="PTHR11472">
    <property type="entry name" value="DNA REPAIR DEAD HELICASE RAD3/XP-D SUBFAMILY MEMBER"/>
    <property type="match status" value="1"/>
</dbReference>
<dbReference type="InterPro" id="IPR011545">
    <property type="entry name" value="DEAD/DEAH_box_helicase_dom"/>
</dbReference>
<dbReference type="InterPro" id="IPR012337">
    <property type="entry name" value="RNaseH-like_sf"/>
</dbReference>
<comment type="similarity">
    <text evidence="12 13">Belongs to the helicase family. DinG subfamily. Type 2 sub-subfamily.</text>
</comment>
<dbReference type="AlphaFoldDB" id="A0A0C1M752"/>
<evidence type="ECO:0000256" key="10">
    <source>
        <dbReference type="ARBA" id="ARBA00022932"/>
    </source>
</evidence>
<comment type="catalytic activity">
    <reaction evidence="11">
        <text>ATP + H2O = ADP + phosphate + H(+)</text>
        <dbReference type="Rhea" id="RHEA:13065"/>
        <dbReference type="ChEBI" id="CHEBI:15377"/>
        <dbReference type="ChEBI" id="CHEBI:15378"/>
        <dbReference type="ChEBI" id="CHEBI:30616"/>
        <dbReference type="ChEBI" id="CHEBI:43474"/>
        <dbReference type="ChEBI" id="CHEBI:456216"/>
        <dbReference type="EC" id="5.6.2.3"/>
    </reaction>
</comment>
<dbReference type="PATRIC" id="fig|1614.7.peg.577"/>
<feature type="domain" description="Helicase ATP-binding" evidence="14">
    <location>
        <begin position="273"/>
        <end position="496"/>
    </location>
</feature>
<evidence type="ECO:0000313" key="16">
    <source>
        <dbReference type="EMBL" id="KID42184.1"/>
    </source>
</evidence>
<dbReference type="GO" id="GO:0003887">
    <property type="term" value="F:DNA-directed DNA polymerase activity"/>
    <property type="evidence" value="ECO:0007669"/>
    <property type="project" value="UniProtKB-KW"/>
</dbReference>
<feature type="short sequence motif" description="DEAH box" evidence="12">
    <location>
        <begin position="464"/>
        <end position="467"/>
    </location>
</feature>
<evidence type="ECO:0000256" key="4">
    <source>
        <dbReference type="ARBA" id="ARBA00022705"/>
    </source>
</evidence>
<organism evidence="16 17">
    <name type="scientific">Fructilactobacillus fructivorans</name>
    <dbReference type="NCBI Taxonomy" id="1614"/>
    <lineage>
        <taxon>Bacteria</taxon>
        <taxon>Bacillati</taxon>
        <taxon>Bacillota</taxon>
        <taxon>Bacilli</taxon>
        <taxon>Lactobacillales</taxon>
        <taxon>Lactobacillaceae</taxon>
        <taxon>Fructilactobacillus</taxon>
    </lineage>
</organism>
<evidence type="ECO:0000313" key="17">
    <source>
        <dbReference type="Proteomes" id="UP000031397"/>
    </source>
</evidence>
<dbReference type="GO" id="GO:0006260">
    <property type="term" value="P:DNA replication"/>
    <property type="evidence" value="ECO:0007669"/>
    <property type="project" value="UniProtKB-KW"/>
</dbReference>
<comment type="caution">
    <text evidence="16">The sequence shown here is derived from an EMBL/GenBank/DDBJ whole genome shotgun (WGS) entry which is preliminary data.</text>
</comment>
<feature type="binding site" evidence="12">
    <location>
        <begin position="286"/>
        <end position="293"/>
    </location>
    <ligand>
        <name>ATP</name>
        <dbReference type="ChEBI" id="CHEBI:30616"/>
    </ligand>
</feature>
<keyword evidence="4" id="KW-0235">DNA replication</keyword>
<dbReference type="SMART" id="SM00491">
    <property type="entry name" value="HELICc2"/>
    <property type="match status" value="1"/>
</dbReference>
<evidence type="ECO:0000259" key="14">
    <source>
        <dbReference type="PROSITE" id="PS51192"/>
    </source>
</evidence>
<reference evidence="16 17" key="1">
    <citation type="submission" date="2014-06" db="EMBL/GenBank/DDBJ databases">
        <title>Functional and comparative genomic analyses of the Drosophila gut microbiota identify candidate symbiosis factors.</title>
        <authorList>
            <person name="Newell P.D."/>
            <person name="Chaston J.M."/>
            <person name="Douglas A.E."/>
        </authorList>
    </citation>
    <scope>NUCLEOTIDE SEQUENCE [LARGE SCALE GENOMIC DNA]</scope>
    <source>
        <strain evidence="16 17">DmCS_002</strain>
    </source>
</reference>
<proteinExistence type="inferred from homology"/>
<gene>
    <name evidence="12 13" type="primary">dinG</name>
    <name evidence="16" type="ORF">LfDm3_0589</name>
</gene>
<keyword evidence="8 12" id="KW-0269">Exonuclease</keyword>
<dbReference type="InterPro" id="IPR006054">
    <property type="entry name" value="DnaQ"/>
</dbReference>
<dbReference type="InterPro" id="IPR014001">
    <property type="entry name" value="Helicase_ATP-bd"/>
</dbReference>
<keyword evidence="7 12" id="KW-0378">Hydrolase</keyword>
<dbReference type="InterPro" id="IPR014013">
    <property type="entry name" value="Helic_SF1/SF2_ATP-bd_DinG/Rad3"/>
</dbReference>
<dbReference type="GO" id="GO:0016887">
    <property type="term" value="F:ATP hydrolysis activity"/>
    <property type="evidence" value="ECO:0007669"/>
    <property type="project" value="RHEA"/>
</dbReference>
<dbReference type="Gene3D" id="3.30.420.10">
    <property type="entry name" value="Ribonuclease H-like superfamily/Ribonuclease H"/>
    <property type="match status" value="1"/>
</dbReference>
<dbReference type="OrthoDB" id="9803913at2"/>
<evidence type="ECO:0000256" key="6">
    <source>
        <dbReference type="ARBA" id="ARBA00022741"/>
    </source>
</evidence>
<comment type="function">
    <text evidence="12 13">3'-5' exonuclease.</text>
</comment>
<dbReference type="GeneID" id="74913275"/>
<dbReference type="EC" id="3.1.-.-" evidence="12 13"/>
<comment type="cofactor">
    <cofactor evidence="1">
        <name>[4Fe-4S] cluster</name>
        <dbReference type="ChEBI" id="CHEBI:49883"/>
    </cofactor>
</comment>
<keyword evidence="10" id="KW-0239">DNA-directed DNA polymerase</keyword>
<dbReference type="InterPro" id="IPR006310">
    <property type="entry name" value="DinG"/>
</dbReference>
<dbReference type="SMART" id="SM00487">
    <property type="entry name" value="DEXDc"/>
    <property type="match status" value="1"/>
</dbReference>
<dbReference type="Gene3D" id="3.40.50.300">
    <property type="entry name" value="P-loop containing nucleotide triphosphate hydrolases"/>
    <property type="match status" value="2"/>
</dbReference>
<dbReference type="NCBIfam" id="TIGR00573">
    <property type="entry name" value="dnaq"/>
    <property type="match status" value="1"/>
</dbReference>
<evidence type="ECO:0000256" key="9">
    <source>
        <dbReference type="ARBA" id="ARBA00022840"/>
    </source>
</evidence>
<evidence type="ECO:0000256" key="11">
    <source>
        <dbReference type="ARBA" id="ARBA00048954"/>
    </source>
</evidence>
<dbReference type="NCBIfam" id="TIGR01407">
    <property type="entry name" value="dinG_rel"/>
    <property type="match status" value="1"/>
</dbReference>
<dbReference type="RefSeq" id="WP_039143997.1">
    <property type="nucleotide sequence ID" value="NZ_JOJZ01000010.1"/>
</dbReference>
<sequence>MPKNTKYAVVDMETTGTDVSSGDQIIQFSCTFVQGGQVIDSYSTYVNNGEAIPKDITHLTGINSQTIKGAPTFDQVAAHIYKILSGTVFVAHNVNFDFPFLNAELERVGYPELNIKAIDTVTLSQIFFPELNGYRLKDLSHHFGISHTHPHSSKSDADATAHLLLTIMNKIEKLPLITVQSILKVNPDLPRDTVEFIADREQMKREHLSNLASQYVVVNGIALKNQTASYSISEHNLTKYPKTKKQKEKQFSGKLDWRSSQSKMMNLIYNNYHESEKPTYNLLIEAPTGSGKTLGYLVPMSYLINDGEQLVVSTSTNGLQEQLYATIKDQLEPLLNTSFDVALLKGVNHYINLERFSKTLQFHDKSKQSQFMKARILVWLTETSTGDLDELNLPNEVPFIDQINYQSSHVANGKNNSFRDADFLAAQFKRVEHADIVLVNHNYLFENGQQLSDHMNSKPYLVVDEAHKLADIAFSSQEKLVKFNVLKKNIGRVKNDLFQTHGLNLNEIFSDDIDELNRLNRLDSQLDAVFDTNQLVLQDFRTEFMKPVETRRAEMAISAQNLLKFIQSHQGQIKHLTSINLKLKKFINAFKTLIQKEKNRWTISDKALIEKFERHLLTIIDYIDGIDVDKIKQKVSEKSHFYWIHYTEDLDPNHVILLTGDFDSKSKLKENVYQYFQPIIFTGSTLFTSKKSQYIFDQLDLNRSDTRMKRLKSSFDYAKQAEMMISQTTPMPPNGENDEYIAYLANSIWKLISANSVPTLVLFNSLDILKKVYDRLSQSNNGKFMIQAAGVSGSQEKIVKRFESVKDSVPVILGANGYFEGVNFPDNLLKQLIITRIPFDSPNNPVVLSRAKFLKGQNKNPFYNFDLPEAIIKTKQGVGRLIRSATDYGVINFLDSRLIDKRYGKQIIDALPQGLPIKAGSISEIVKDGQDFFKERN</sequence>
<dbReference type="InterPro" id="IPR006555">
    <property type="entry name" value="ATP-dep_Helicase_C"/>
</dbReference>
<dbReference type="InterPro" id="IPR027417">
    <property type="entry name" value="P-loop_NTPase"/>
</dbReference>
<dbReference type="EMBL" id="JOJZ01000010">
    <property type="protein sequence ID" value="KID42184.1"/>
    <property type="molecule type" value="Genomic_DNA"/>
</dbReference>
<dbReference type="SMART" id="SM00479">
    <property type="entry name" value="EXOIII"/>
    <property type="match status" value="1"/>
</dbReference>
<dbReference type="GO" id="GO:0043139">
    <property type="term" value="F:5'-3' DNA helicase activity"/>
    <property type="evidence" value="ECO:0007669"/>
    <property type="project" value="UniProtKB-EC"/>
</dbReference>
<evidence type="ECO:0000256" key="7">
    <source>
        <dbReference type="ARBA" id="ARBA00022801"/>
    </source>
</evidence>
<keyword evidence="6 12" id="KW-0547">Nucleotide-binding</keyword>
<evidence type="ECO:0000256" key="12">
    <source>
        <dbReference type="HAMAP-Rule" id="MF_02206"/>
    </source>
</evidence>
<dbReference type="SUPFAM" id="SSF52540">
    <property type="entry name" value="P-loop containing nucleoside triphosphate hydrolases"/>
    <property type="match status" value="1"/>
</dbReference>
<keyword evidence="9 12" id="KW-0067">ATP-binding</keyword>
<accession>A0A0C1M752</accession>
<dbReference type="InterPro" id="IPR045028">
    <property type="entry name" value="DinG/Rad3-like"/>
</dbReference>
<evidence type="ECO:0000256" key="13">
    <source>
        <dbReference type="RuleBase" id="RU364106"/>
    </source>
</evidence>
<evidence type="ECO:0000256" key="3">
    <source>
        <dbReference type="ARBA" id="ARBA00022695"/>
    </source>
</evidence>